<feature type="domain" description="N-acetyltransferase" evidence="3">
    <location>
        <begin position="11"/>
        <end position="162"/>
    </location>
</feature>
<keyword evidence="2 4" id="KW-0012">Acyltransferase</keyword>
<gene>
    <name evidence="4" type="ORF">ACFSC7_16355</name>
</gene>
<keyword evidence="5" id="KW-1185">Reference proteome</keyword>
<dbReference type="InterPro" id="IPR050680">
    <property type="entry name" value="YpeA/RimI_acetyltransf"/>
</dbReference>
<sequence length="162" mass="17665">MIFSWPRSQPPVVEPADSEDFAPLADIHAACFAHGWDADELHRMAEEPGAFCLVARVPGLLRSSRLKGFVLIRAVAGEAEVLTLAVDPACRGRGLGKTLMKQALFRLYSDRCETLFLEVDAANLPAVALYKALGFRKVGERKGYYSAGDGDGTALVMRVDLR</sequence>
<dbReference type="InterPro" id="IPR016181">
    <property type="entry name" value="Acyl_CoA_acyltransferase"/>
</dbReference>
<dbReference type="GO" id="GO:0016746">
    <property type="term" value="F:acyltransferase activity"/>
    <property type="evidence" value="ECO:0007669"/>
    <property type="project" value="UniProtKB-KW"/>
</dbReference>
<protein>
    <submittedName>
        <fullName evidence="4">GNAT family N-acetyltransferase</fullName>
        <ecNumber evidence="4">2.3.1.-</ecNumber>
    </submittedName>
</protein>
<comment type="caution">
    <text evidence="4">The sequence shown here is derived from an EMBL/GenBank/DDBJ whole genome shotgun (WGS) entry which is preliminary data.</text>
</comment>
<name>A0ABW4JY34_9HYPH</name>
<evidence type="ECO:0000256" key="1">
    <source>
        <dbReference type="ARBA" id="ARBA00022679"/>
    </source>
</evidence>
<dbReference type="CDD" id="cd04301">
    <property type="entry name" value="NAT_SF"/>
    <property type="match status" value="1"/>
</dbReference>
<dbReference type="Pfam" id="PF00583">
    <property type="entry name" value="Acetyltransf_1"/>
    <property type="match status" value="1"/>
</dbReference>
<dbReference type="RefSeq" id="WP_149893914.1">
    <property type="nucleotide sequence ID" value="NZ_JBHUFA010000014.1"/>
</dbReference>
<evidence type="ECO:0000256" key="2">
    <source>
        <dbReference type="ARBA" id="ARBA00023315"/>
    </source>
</evidence>
<dbReference type="InterPro" id="IPR000182">
    <property type="entry name" value="GNAT_dom"/>
</dbReference>
<keyword evidence="1 4" id="KW-0808">Transferase</keyword>
<evidence type="ECO:0000313" key="5">
    <source>
        <dbReference type="Proteomes" id="UP001597327"/>
    </source>
</evidence>
<organism evidence="4 5">
    <name type="scientific">Roseibium aestuarii</name>
    <dbReference type="NCBI Taxonomy" id="2600299"/>
    <lineage>
        <taxon>Bacteria</taxon>
        <taxon>Pseudomonadati</taxon>
        <taxon>Pseudomonadota</taxon>
        <taxon>Alphaproteobacteria</taxon>
        <taxon>Hyphomicrobiales</taxon>
        <taxon>Stappiaceae</taxon>
        <taxon>Roseibium</taxon>
    </lineage>
</organism>
<dbReference type="PANTHER" id="PTHR43420:SF44">
    <property type="entry name" value="ACETYLTRANSFERASE YPEA"/>
    <property type="match status" value="1"/>
</dbReference>
<dbReference type="PROSITE" id="PS51186">
    <property type="entry name" value="GNAT"/>
    <property type="match status" value="1"/>
</dbReference>
<dbReference type="EMBL" id="JBHUFA010000014">
    <property type="protein sequence ID" value="MFD1697092.1"/>
    <property type="molecule type" value="Genomic_DNA"/>
</dbReference>
<dbReference type="EC" id="2.3.1.-" evidence="4"/>
<dbReference type="SUPFAM" id="SSF55729">
    <property type="entry name" value="Acyl-CoA N-acyltransferases (Nat)"/>
    <property type="match status" value="1"/>
</dbReference>
<accession>A0ABW4JY34</accession>
<proteinExistence type="predicted"/>
<evidence type="ECO:0000259" key="3">
    <source>
        <dbReference type="PROSITE" id="PS51186"/>
    </source>
</evidence>
<dbReference type="PANTHER" id="PTHR43420">
    <property type="entry name" value="ACETYLTRANSFERASE"/>
    <property type="match status" value="1"/>
</dbReference>
<dbReference type="Gene3D" id="3.40.630.30">
    <property type="match status" value="1"/>
</dbReference>
<reference evidence="5" key="1">
    <citation type="journal article" date="2019" name="Int. J. Syst. Evol. Microbiol.">
        <title>The Global Catalogue of Microorganisms (GCM) 10K type strain sequencing project: providing services to taxonomists for standard genome sequencing and annotation.</title>
        <authorList>
            <consortium name="The Broad Institute Genomics Platform"/>
            <consortium name="The Broad Institute Genome Sequencing Center for Infectious Disease"/>
            <person name="Wu L."/>
            <person name="Ma J."/>
        </authorList>
    </citation>
    <scope>NUCLEOTIDE SEQUENCE [LARGE SCALE GENOMIC DNA]</scope>
    <source>
        <strain evidence="5">JCM 3369</strain>
    </source>
</reference>
<evidence type="ECO:0000313" key="4">
    <source>
        <dbReference type="EMBL" id="MFD1697092.1"/>
    </source>
</evidence>
<dbReference type="Proteomes" id="UP001597327">
    <property type="component" value="Unassembled WGS sequence"/>
</dbReference>